<keyword evidence="8 13" id="KW-0267">Excision nuclease</keyword>
<comment type="subcellular location">
    <subcellularLocation>
        <location evidence="1 13 14">Cytoplasm</location>
    </subcellularLocation>
</comment>
<evidence type="ECO:0000256" key="13">
    <source>
        <dbReference type="HAMAP-Rule" id="MF_00204"/>
    </source>
</evidence>
<dbReference type="Proteomes" id="UP000183038">
    <property type="component" value="Unassembled WGS sequence"/>
</dbReference>
<dbReference type="PROSITE" id="PS50151">
    <property type="entry name" value="UVR"/>
    <property type="match status" value="1"/>
</dbReference>
<evidence type="ECO:0000256" key="4">
    <source>
        <dbReference type="ARBA" id="ARBA00022741"/>
    </source>
</evidence>
<dbReference type="OrthoDB" id="9806651at2"/>
<dbReference type="PROSITE" id="PS51192">
    <property type="entry name" value="HELICASE_ATP_BIND_1"/>
    <property type="match status" value="1"/>
</dbReference>
<evidence type="ECO:0000256" key="9">
    <source>
        <dbReference type="ARBA" id="ARBA00023204"/>
    </source>
</evidence>
<dbReference type="SMART" id="SM00487">
    <property type="entry name" value="DEXDc"/>
    <property type="match status" value="1"/>
</dbReference>
<keyword evidence="10 13" id="KW-0742">SOS response</keyword>
<dbReference type="Pfam" id="PF12344">
    <property type="entry name" value="UvrB"/>
    <property type="match status" value="1"/>
</dbReference>
<evidence type="ECO:0000313" key="19">
    <source>
        <dbReference type="EMBL" id="SEC06068.1"/>
    </source>
</evidence>
<dbReference type="GO" id="GO:0006289">
    <property type="term" value="P:nucleotide-excision repair"/>
    <property type="evidence" value="ECO:0007669"/>
    <property type="project" value="UniProtKB-UniRule"/>
</dbReference>
<evidence type="ECO:0000313" key="20">
    <source>
        <dbReference type="Proteomes" id="UP000183038"/>
    </source>
</evidence>
<keyword evidence="4 13" id="KW-0547">Nucleotide-binding</keyword>
<dbReference type="SMART" id="SM00490">
    <property type="entry name" value="HELICc"/>
    <property type="match status" value="1"/>
</dbReference>
<dbReference type="GO" id="GO:0003677">
    <property type="term" value="F:DNA binding"/>
    <property type="evidence" value="ECO:0007669"/>
    <property type="project" value="UniProtKB-UniRule"/>
</dbReference>
<feature type="coiled-coil region" evidence="15">
    <location>
        <begin position="622"/>
        <end position="649"/>
    </location>
</feature>
<dbReference type="InterPro" id="IPR041471">
    <property type="entry name" value="UvrB_inter"/>
</dbReference>
<evidence type="ECO:0000259" key="18">
    <source>
        <dbReference type="PROSITE" id="PS51194"/>
    </source>
</evidence>
<dbReference type="SUPFAM" id="SSF52540">
    <property type="entry name" value="P-loop containing nucleoside triphosphate hydrolases"/>
    <property type="match status" value="2"/>
</dbReference>
<dbReference type="PANTHER" id="PTHR24029:SF0">
    <property type="entry name" value="UVRABC SYSTEM PROTEIN B"/>
    <property type="match status" value="1"/>
</dbReference>
<dbReference type="Pfam" id="PF04851">
    <property type="entry name" value="ResIII"/>
    <property type="match status" value="1"/>
</dbReference>
<gene>
    <name evidence="13" type="primary">uvrB</name>
    <name evidence="19" type="ORF">SAMN05192540_2249</name>
</gene>
<dbReference type="RefSeq" id="WP_058103533.1">
    <property type="nucleotide sequence ID" value="NZ_CAJQES010000008.1"/>
</dbReference>
<dbReference type="Pfam" id="PF17757">
    <property type="entry name" value="UvrB_inter"/>
    <property type="match status" value="1"/>
</dbReference>
<dbReference type="Gene3D" id="3.40.50.300">
    <property type="entry name" value="P-loop containing nucleotide triphosphate hydrolases"/>
    <property type="match status" value="3"/>
</dbReference>
<dbReference type="InterPro" id="IPR001943">
    <property type="entry name" value="UVR_dom"/>
</dbReference>
<comment type="similarity">
    <text evidence="2 13 14">Belongs to the UvrB family.</text>
</comment>
<dbReference type="GO" id="GO:0009380">
    <property type="term" value="C:excinuclease repair complex"/>
    <property type="evidence" value="ECO:0007669"/>
    <property type="project" value="InterPro"/>
</dbReference>
<dbReference type="HAMAP" id="MF_00204">
    <property type="entry name" value="UvrB"/>
    <property type="match status" value="1"/>
</dbReference>
<dbReference type="InterPro" id="IPR024759">
    <property type="entry name" value="UvrB_YAD/RRR_dom"/>
</dbReference>
<dbReference type="InterPro" id="IPR027417">
    <property type="entry name" value="P-loop_NTPase"/>
</dbReference>
<dbReference type="CDD" id="cd17916">
    <property type="entry name" value="DEXHc_UvrB"/>
    <property type="match status" value="1"/>
</dbReference>
<name>A0A1H4PFK4_9FLAO</name>
<dbReference type="NCBIfam" id="TIGR00631">
    <property type="entry name" value="uvrb"/>
    <property type="match status" value="1"/>
</dbReference>
<accession>A0A1H4PFK4</accession>
<dbReference type="AlphaFoldDB" id="A0A1H4PFK4"/>
<protein>
    <recommendedName>
        <fullName evidence="12 13">UvrABC system protein B</fullName>
        <shortName evidence="13">Protein UvrB</shortName>
    </recommendedName>
    <alternativeName>
        <fullName evidence="13">Excinuclease ABC subunit B</fullName>
    </alternativeName>
</protein>
<dbReference type="InterPro" id="IPR014001">
    <property type="entry name" value="Helicase_ATP-bd"/>
</dbReference>
<dbReference type="NCBIfam" id="NF003673">
    <property type="entry name" value="PRK05298.1"/>
    <property type="match status" value="1"/>
</dbReference>
<feature type="domain" description="Helicase ATP-binding" evidence="17">
    <location>
        <begin position="24"/>
        <end position="190"/>
    </location>
</feature>
<evidence type="ECO:0000259" key="17">
    <source>
        <dbReference type="PROSITE" id="PS51192"/>
    </source>
</evidence>
<evidence type="ECO:0000256" key="2">
    <source>
        <dbReference type="ARBA" id="ARBA00008533"/>
    </source>
</evidence>
<evidence type="ECO:0000256" key="7">
    <source>
        <dbReference type="ARBA" id="ARBA00022840"/>
    </source>
</evidence>
<comment type="domain">
    <text evidence="13">The beta-hairpin motif is involved in DNA binding.</text>
</comment>
<sequence length="662" mass="76155">MKFKVVSEFKPTGDQPNAIKELVKGINEKEKYQTLLGVTGSGKTFTVANVIENVQKPTLLLAHNKTLAAQLYSEFKQFFPDNAVEYFVSYYDYYQPEAYIPTSGVYIEKDLSINEDIEKLRLSATSSLLSGRRDVIVIASVSCLYGIGNPIEFQKNVISIKKDQVIARTKLMHQLVQSLYSRTMADFKNGNFRVKGDVVDVFPSYADHAFRIHFFGDEIEEIEAFDPFNNTIIEVYENLNIYPANMFVTSKDVLQNAIHNIQDDLVKQIDYFKDIAKPLEAKRLEERTNFDLEMIRELGYCSGIENYSRYLDGREPGTRPFCLLDYFPDDYLMVIDESHVTIPQVHAMYGGDRSRKVNLVEYGFRLPAAMDNRPLKFEEFEALQNQVLYVSATPADYELQLSQGVYVEQVIRPTGLLDPIIEVRPSLNQIDDLVEEIQVRVEKDERTLVTTLTKRMAEELAKYLDRINIRCRYIHSDVDTLERVEIMQDLRKGIFDVLIGVNLLREGLDLPEVSLVVILDADKEGFLRSNRSLTQTVGRAARNLNGKAIMYADKITESMQKTIDETAYRREKQIKYNTDNNVTPKALNKSLDNVLSKNSVSTYHFIKEELRAAEPDMDYLTKEQIEKLIKDKRKAMEKAAKELDFMQAAKLRDEIKSLQDQE</sequence>
<evidence type="ECO:0000256" key="1">
    <source>
        <dbReference type="ARBA" id="ARBA00004496"/>
    </source>
</evidence>
<evidence type="ECO:0000256" key="14">
    <source>
        <dbReference type="RuleBase" id="RU003587"/>
    </source>
</evidence>
<dbReference type="SUPFAM" id="SSF46600">
    <property type="entry name" value="C-terminal UvrC-binding domain of UvrB"/>
    <property type="match status" value="1"/>
</dbReference>
<evidence type="ECO:0000256" key="5">
    <source>
        <dbReference type="ARBA" id="ARBA00022763"/>
    </source>
</evidence>
<dbReference type="InterPro" id="IPR036876">
    <property type="entry name" value="UVR_dom_sf"/>
</dbReference>
<evidence type="ECO:0000256" key="6">
    <source>
        <dbReference type="ARBA" id="ARBA00022769"/>
    </source>
</evidence>
<evidence type="ECO:0000259" key="16">
    <source>
        <dbReference type="PROSITE" id="PS50151"/>
    </source>
</evidence>
<feature type="domain" description="UVR" evidence="16">
    <location>
        <begin position="626"/>
        <end position="661"/>
    </location>
</feature>
<dbReference type="CDD" id="cd18790">
    <property type="entry name" value="SF2_C_UvrB"/>
    <property type="match status" value="1"/>
</dbReference>
<dbReference type="PANTHER" id="PTHR24029">
    <property type="entry name" value="UVRABC SYSTEM PROTEIN B"/>
    <property type="match status" value="1"/>
</dbReference>
<feature type="domain" description="Helicase C-terminal" evidence="18">
    <location>
        <begin position="429"/>
        <end position="591"/>
    </location>
</feature>
<feature type="short sequence motif" description="Beta-hairpin" evidence="13">
    <location>
        <begin position="90"/>
        <end position="113"/>
    </location>
</feature>
<dbReference type="EMBL" id="FNTB01000001">
    <property type="protein sequence ID" value="SEC06068.1"/>
    <property type="molecule type" value="Genomic_DNA"/>
</dbReference>
<dbReference type="GO" id="GO:0005524">
    <property type="term" value="F:ATP binding"/>
    <property type="evidence" value="ECO:0007669"/>
    <property type="project" value="UniProtKB-UniRule"/>
</dbReference>
<evidence type="ECO:0000256" key="10">
    <source>
        <dbReference type="ARBA" id="ARBA00023236"/>
    </source>
</evidence>
<proteinExistence type="inferred from homology"/>
<evidence type="ECO:0000256" key="15">
    <source>
        <dbReference type="SAM" id="Coils"/>
    </source>
</evidence>
<keyword evidence="3 13" id="KW-0963">Cytoplasm</keyword>
<keyword evidence="9 13" id="KW-0234">DNA repair</keyword>
<keyword evidence="7 13" id="KW-0067">ATP-binding</keyword>
<comment type="function">
    <text evidence="13">The UvrABC repair system catalyzes the recognition and processing of DNA lesions. A damage recognition complex composed of 2 UvrA and 2 UvrB subunits scans DNA for abnormalities. Upon binding of the UvrA(2)B(2) complex to a putative damaged site, the DNA wraps around one UvrB monomer. DNA wrap is dependent on ATP binding by UvrB and probably causes local melting of the DNA helix, facilitating insertion of UvrB beta-hairpin between the DNA strands. Then UvrB probes one DNA strand for the presence of a lesion. If a lesion is found the UvrA subunits dissociate and the UvrB-DNA preincision complex is formed. This complex is subsequently bound by UvrC and the second UvrB is released. If no lesion is found, the DNA wraps around the other UvrB subunit that will check the other stand for damage.</text>
</comment>
<evidence type="ECO:0000256" key="3">
    <source>
        <dbReference type="ARBA" id="ARBA00022490"/>
    </source>
</evidence>
<dbReference type="PROSITE" id="PS51194">
    <property type="entry name" value="HELICASE_CTER"/>
    <property type="match status" value="1"/>
</dbReference>
<dbReference type="Gene3D" id="4.10.860.10">
    <property type="entry name" value="UVR domain"/>
    <property type="match status" value="1"/>
</dbReference>
<keyword evidence="15" id="KW-0175">Coiled coil</keyword>
<evidence type="ECO:0000256" key="11">
    <source>
        <dbReference type="ARBA" id="ARBA00026033"/>
    </source>
</evidence>
<dbReference type="Pfam" id="PF02151">
    <property type="entry name" value="UVR"/>
    <property type="match status" value="1"/>
</dbReference>
<organism evidence="19 20">
    <name type="scientific">Maribacter dokdonensis</name>
    <dbReference type="NCBI Taxonomy" id="320912"/>
    <lineage>
        <taxon>Bacteria</taxon>
        <taxon>Pseudomonadati</taxon>
        <taxon>Bacteroidota</taxon>
        <taxon>Flavobacteriia</taxon>
        <taxon>Flavobacteriales</taxon>
        <taxon>Flavobacteriaceae</taxon>
        <taxon>Maribacter</taxon>
    </lineage>
</organism>
<reference evidence="19 20" key="1">
    <citation type="submission" date="2016-10" db="EMBL/GenBank/DDBJ databases">
        <authorList>
            <person name="de Groot N.N."/>
        </authorList>
    </citation>
    <scope>NUCLEOTIDE SEQUENCE [LARGE SCALE GENOMIC DNA]</scope>
    <source>
        <strain evidence="19 20">MAR_2009_71</strain>
    </source>
</reference>
<dbReference type="InterPro" id="IPR004807">
    <property type="entry name" value="UvrB"/>
</dbReference>
<feature type="binding site" evidence="13">
    <location>
        <begin position="37"/>
        <end position="44"/>
    </location>
    <ligand>
        <name>ATP</name>
        <dbReference type="ChEBI" id="CHEBI:30616"/>
    </ligand>
</feature>
<dbReference type="GO" id="GO:0005737">
    <property type="term" value="C:cytoplasm"/>
    <property type="evidence" value="ECO:0007669"/>
    <property type="project" value="UniProtKB-SubCell"/>
</dbReference>
<dbReference type="InterPro" id="IPR001650">
    <property type="entry name" value="Helicase_C-like"/>
</dbReference>
<keyword evidence="6 13" id="KW-0228">DNA excision</keyword>
<evidence type="ECO:0000256" key="12">
    <source>
        <dbReference type="ARBA" id="ARBA00029504"/>
    </source>
</evidence>
<keyword evidence="5 13" id="KW-0227">DNA damage</keyword>
<dbReference type="GO" id="GO:0009432">
    <property type="term" value="P:SOS response"/>
    <property type="evidence" value="ECO:0007669"/>
    <property type="project" value="UniProtKB-UniRule"/>
</dbReference>
<dbReference type="Pfam" id="PF00271">
    <property type="entry name" value="Helicase_C"/>
    <property type="match status" value="1"/>
</dbReference>
<evidence type="ECO:0000256" key="8">
    <source>
        <dbReference type="ARBA" id="ARBA00022881"/>
    </source>
</evidence>
<dbReference type="InterPro" id="IPR006935">
    <property type="entry name" value="Helicase/UvrB_N"/>
</dbReference>
<dbReference type="GO" id="GO:0009381">
    <property type="term" value="F:excinuclease ABC activity"/>
    <property type="evidence" value="ECO:0007669"/>
    <property type="project" value="UniProtKB-UniRule"/>
</dbReference>
<dbReference type="GO" id="GO:0016887">
    <property type="term" value="F:ATP hydrolysis activity"/>
    <property type="evidence" value="ECO:0007669"/>
    <property type="project" value="InterPro"/>
</dbReference>
<comment type="subunit">
    <text evidence="11 13 14">Forms a heterotetramer with UvrA during the search for lesions. Interacts with UvrC in an incision complex.</text>
</comment>